<feature type="compositionally biased region" description="Low complexity" evidence="1">
    <location>
        <begin position="123"/>
        <end position="134"/>
    </location>
</feature>
<feature type="region of interest" description="Disordered" evidence="1">
    <location>
        <begin position="250"/>
        <end position="270"/>
    </location>
</feature>
<keyword evidence="3" id="KW-1185">Reference proteome</keyword>
<organism evidence="2 3">
    <name type="scientific">Boletus edulis BED1</name>
    <dbReference type="NCBI Taxonomy" id="1328754"/>
    <lineage>
        <taxon>Eukaryota</taxon>
        <taxon>Fungi</taxon>
        <taxon>Dikarya</taxon>
        <taxon>Basidiomycota</taxon>
        <taxon>Agaricomycotina</taxon>
        <taxon>Agaricomycetes</taxon>
        <taxon>Agaricomycetidae</taxon>
        <taxon>Boletales</taxon>
        <taxon>Boletineae</taxon>
        <taxon>Boletaceae</taxon>
        <taxon>Boletoideae</taxon>
        <taxon>Boletus</taxon>
    </lineage>
</organism>
<proteinExistence type="predicted"/>
<evidence type="ECO:0000256" key="1">
    <source>
        <dbReference type="SAM" id="MobiDB-lite"/>
    </source>
</evidence>
<feature type="compositionally biased region" description="Low complexity" evidence="1">
    <location>
        <begin position="30"/>
        <end position="42"/>
    </location>
</feature>
<feature type="compositionally biased region" description="Acidic residues" evidence="1">
    <location>
        <begin position="96"/>
        <end position="116"/>
    </location>
</feature>
<protein>
    <submittedName>
        <fullName evidence="2">Uncharacterized protein</fullName>
    </submittedName>
</protein>
<reference evidence="2" key="2">
    <citation type="journal article" date="2020" name="Nat. Commun.">
        <title>Large-scale genome sequencing of mycorrhizal fungi provides insights into the early evolution of symbiotic traits.</title>
        <authorList>
            <person name="Miyauchi S."/>
            <person name="Kiss E."/>
            <person name="Kuo A."/>
            <person name="Drula E."/>
            <person name="Kohler A."/>
            <person name="Sanchez-Garcia M."/>
            <person name="Morin E."/>
            <person name="Andreopoulos B."/>
            <person name="Barry K.W."/>
            <person name="Bonito G."/>
            <person name="Buee M."/>
            <person name="Carver A."/>
            <person name="Chen C."/>
            <person name="Cichocki N."/>
            <person name="Clum A."/>
            <person name="Culley D."/>
            <person name="Crous P.W."/>
            <person name="Fauchery L."/>
            <person name="Girlanda M."/>
            <person name="Hayes R.D."/>
            <person name="Keri Z."/>
            <person name="LaButti K."/>
            <person name="Lipzen A."/>
            <person name="Lombard V."/>
            <person name="Magnuson J."/>
            <person name="Maillard F."/>
            <person name="Murat C."/>
            <person name="Nolan M."/>
            <person name="Ohm R.A."/>
            <person name="Pangilinan J."/>
            <person name="Pereira M.F."/>
            <person name="Perotto S."/>
            <person name="Peter M."/>
            <person name="Pfister S."/>
            <person name="Riley R."/>
            <person name="Sitrit Y."/>
            <person name="Stielow J.B."/>
            <person name="Szollosi G."/>
            <person name="Zifcakova L."/>
            <person name="Stursova M."/>
            <person name="Spatafora J.W."/>
            <person name="Tedersoo L."/>
            <person name="Vaario L.M."/>
            <person name="Yamada A."/>
            <person name="Yan M."/>
            <person name="Wang P."/>
            <person name="Xu J."/>
            <person name="Bruns T."/>
            <person name="Baldrian P."/>
            <person name="Vilgalys R."/>
            <person name="Dunand C."/>
            <person name="Henrissat B."/>
            <person name="Grigoriev I.V."/>
            <person name="Hibbett D."/>
            <person name="Nagy L.G."/>
            <person name="Martin F.M."/>
        </authorList>
    </citation>
    <scope>NUCLEOTIDE SEQUENCE</scope>
    <source>
        <strain evidence="2">BED1</strain>
    </source>
</reference>
<feature type="compositionally biased region" description="Basic and acidic residues" evidence="1">
    <location>
        <begin position="43"/>
        <end position="58"/>
    </location>
</feature>
<comment type="caution">
    <text evidence="2">The sequence shown here is derived from an EMBL/GenBank/DDBJ whole genome shotgun (WGS) entry which is preliminary data.</text>
</comment>
<gene>
    <name evidence="2" type="ORF">L210DRAFT_3198253</name>
</gene>
<feature type="compositionally biased region" description="Acidic residues" evidence="1">
    <location>
        <begin position="254"/>
        <end position="265"/>
    </location>
</feature>
<evidence type="ECO:0000313" key="3">
    <source>
        <dbReference type="Proteomes" id="UP001194468"/>
    </source>
</evidence>
<dbReference type="Proteomes" id="UP001194468">
    <property type="component" value="Unassembled WGS sequence"/>
</dbReference>
<sequence>MAGHHATSFGLDSTGSLLFSLPSDASDIQTETTPPTSPTLSEGEGKMRTPKDILDAFRRLGQVSTSAKGNSDATPTRPPKQFHHRTNSQLIANDEAGYEADGDGNGEGDADGDGDEGPPRPRPGASAGTTTTTRPIRRPTFLRIDTRQHRRVASMLAIRPGYTFGDMDVPRPPRSTGKLGALPSIRLLKPTKTTTATSVAGSDGGGVAVGECYELRRRPRAEPVGLGIGFPENHPLRNRAFSMPVPHSASPIFDPDEPEVEEEKNDEARGVTWEAARRSEWLPARLPSTGRAMQMHKERTKATQRGVYEPSSVRIARLRPTFLEVSPSPIECLPACRDGGVRTLRCDDVHDRSEIMMEREQYRALARKERLKVDLS</sequence>
<evidence type="ECO:0000313" key="2">
    <source>
        <dbReference type="EMBL" id="KAF8442185.1"/>
    </source>
</evidence>
<feature type="compositionally biased region" description="Polar residues" evidence="1">
    <location>
        <begin position="62"/>
        <end position="74"/>
    </location>
</feature>
<feature type="region of interest" description="Disordered" evidence="1">
    <location>
        <begin position="1"/>
        <end position="139"/>
    </location>
</feature>
<accession>A0AAD4BY18</accession>
<name>A0AAD4BY18_BOLED</name>
<dbReference type="AlphaFoldDB" id="A0AAD4BY18"/>
<dbReference type="EMBL" id="WHUW01000009">
    <property type="protein sequence ID" value="KAF8442185.1"/>
    <property type="molecule type" value="Genomic_DNA"/>
</dbReference>
<reference evidence="2" key="1">
    <citation type="submission" date="2019-10" db="EMBL/GenBank/DDBJ databases">
        <authorList>
            <consortium name="DOE Joint Genome Institute"/>
            <person name="Kuo A."/>
            <person name="Miyauchi S."/>
            <person name="Kiss E."/>
            <person name="Drula E."/>
            <person name="Kohler A."/>
            <person name="Sanchez-Garcia M."/>
            <person name="Andreopoulos B."/>
            <person name="Barry K.W."/>
            <person name="Bonito G."/>
            <person name="Buee M."/>
            <person name="Carver A."/>
            <person name="Chen C."/>
            <person name="Cichocki N."/>
            <person name="Clum A."/>
            <person name="Culley D."/>
            <person name="Crous P.W."/>
            <person name="Fauchery L."/>
            <person name="Girlanda M."/>
            <person name="Hayes R."/>
            <person name="Keri Z."/>
            <person name="LaButti K."/>
            <person name="Lipzen A."/>
            <person name="Lombard V."/>
            <person name="Magnuson J."/>
            <person name="Maillard F."/>
            <person name="Morin E."/>
            <person name="Murat C."/>
            <person name="Nolan M."/>
            <person name="Ohm R."/>
            <person name="Pangilinan J."/>
            <person name="Pereira M."/>
            <person name="Perotto S."/>
            <person name="Peter M."/>
            <person name="Riley R."/>
            <person name="Sitrit Y."/>
            <person name="Stielow B."/>
            <person name="Szollosi G."/>
            <person name="Zifcakova L."/>
            <person name="Stursova M."/>
            <person name="Spatafora J.W."/>
            <person name="Tedersoo L."/>
            <person name="Vaario L.-M."/>
            <person name="Yamada A."/>
            <person name="Yan M."/>
            <person name="Wang P."/>
            <person name="Xu J."/>
            <person name="Bruns T."/>
            <person name="Baldrian P."/>
            <person name="Vilgalys R."/>
            <person name="Henrissat B."/>
            <person name="Grigoriev I.V."/>
            <person name="Hibbett D."/>
            <person name="Nagy L.G."/>
            <person name="Martin F.M."/>
        </authorList>
    </citation>
    <scope>NUCLEOTIDE SEQUENCE</scope>
    <source>
        <strain evidence="2">BED1</strain>
    </source>
</reference>